<dbReference type="PANTHER" id="PTHR12924:SF0">
    <property type="entry name" value="TRANSLOCON-ASSOCIATED PROTEIN SUBUNIT ALPHA"/>
    <property type="match status" value="1"/>
</dbReference>
<organism evidence="14 15">
    <name type="scientific">Leptotrombidium deliense</name>
    <dbReference type="NCBI Taxonomy" id="299467"/>
    <lineage>
        <taxon>Eukaryota</taxon>
        <taxon>Metazoa</taxon>
        <taxon>Ecdysozoa</taxon>
        <taxon>Arthropoda</taxon>
        <taxon>Chelicerata</taxon>
        <taxon>Arachnida</taxon>
        <taxon>Acari</taxon>
        <taxon>Acariformes</taxon>
        <taxon>Trombidiformes</taxon>
        <taxon>Prostigmata</taxon>
        <taxon>Anystina</taxon>
        <taxon>Parasitengona</taxon>
        <taxon>Trombiculoidea</taxon>
        <taxon>Trombiculidae</taxon>
        <taxon>Leptotrombidium</taxon>
    </lineage>
</organism>
<dbReference type="STRING" id="299467.A0A443SR64"/>
<keyword evidence="4 13" id="KW-0812">Transmembrane</keyword>
<keyword evidence="5" id="KW-0732">Signal</keyword>
<dbReference type="OrthoDB" id="1926781at2759"/>
<dbReference type="PANTHER" id="PTHR12924">
    <property type="entry name" value="TRANSLOCON-ASSOCIATED PROTEIN, ALPHA SUBUNIT"/>
    <property type="match status" value="1"/>
</dbReference>
<sequence length="287" mass="31632">MYAHICCHCVTGANGPIFSLASEEEAADVVDGEEEANVEEELPSDAAEGAILKGEGSTEGEAEDTDESTLKPHPDVDVKFVFTKPAAMGLELPAGKEVNFLVGFENKGAQDFVVESMDASFRYAMDFSFHIQNFSSIAYTTVVKPKSEATFAYSFFVSDAYSTRPYGLTVNLYYKDAEGNQYANAAFNETVSIIEIDEGLDTETFFLYVFLVAFVVLIIVVLQQFVLSKKRLTSKPKIEVGTTNANDVDYDWLPQETLNALNKSPKVPKTSPRQRRVKRTTGSADDK</sequence>
<proteinExistence type="inferred from homology"/>
<feature type="region of interest" description="Disordered" evidence="12">
    <location>
        <begin position="262"/>
        <end position="287"/>
    </location>
</feature>
<evidence type="ECO:0000256" key="9">
    <source>
        <dbReference type="ARBA" id="ARBA00025620"/>
    </source>
</evidence>
<name>A0A443SR64_9ACAR</name>
<evidence type="ECO:0000256" key="1">
    <source>
        <dbReference type="ARBA" id="ARBA00004115"/>
    </source>
</evidence>
<comment type="subunit">
    <text evidence="10">Heterotetramer of TRAP-alpha, TRAP-beta, TRAP-delta and TRAP-gamma. Interacts with palmitoylated calnexin (CALX), the interaction is required for efficient folding of glycosylated proteins.</text>
</comment>
<reference evidence="14 15" key="1">
    <citation type="journal article" date="2018" name="Gigascience">
        <title>Genomes of trombidid mites reveal novel predicted allergens and laterally-transferred genes associated with secondary metabolism.</title>
        <authorList>
            <person name="Dong X."/>
            <person name="Chaisiri K."/>
            <person name="Xia D."/>
            <person name="Armstrong S.D."/>
            <person name="Fang Y."/>
            <person name="Donnelly M.J."/>
            <person name="Kadowaki T."/>
            <person name="McGarry J.W."/>
            <person name="Darby A.C."/>
            <person name="Makepeace B.L."/>
        </authorList>
    </citation>
    <scope>NUCLEOTIDE SEQUENCE [LARGE SCALE GENOMIC DNA]</scope>
    <source>
        <strain evidence="14">UoL-UT</strain>
    </source>
</reference>
<dbReference type="AlphaFoldDB" id="A0A443SR64"/>
<dbReference type="Pfam" id="PF03896">
    <property type="entry name" value="TRAP_alpha"/>
    <property type="match status" value="1"/>
</dbReference>
<evidence type="ECO:0000313" key="14">
    <source>
        <dbReference type="EMBL" id="RWS30007.1"/>
    </source>
</evidence>
<comment type="function">
    <text evidence="9">TRAP proteins are part of a complex whose function is to bind calcium to the ER membrane and thereby regulate the retention of ER resident proteins. May be involved in the recycling of the translocation apparatus after completion of the translocation process or may function as a membrane-bound chaperone facilitating folding of translocated proteins.</text>
</comment>
<comment type="caution">
    <text evidence="14">The sequence shown here is derived from an EMBL/GenBank/DDBJ whole genome shotgun (WGS) entry which is preliminary data.</text>
</comment>
<evidence type="ECO:0000256" key="2">
    <source>
        <dbReference type="ARBA" id="ARBA00006776"/>
    </source>
</evidence>
<evidence type="ECO:0000256" key="11">
    <source>
        <dbReference type="ARBA" id="ARBA00031071"/>
    </source>
</evidence>
<evidence type="ECO:0000256" key="7">
    <source>
        <dbReference type="ARBA" id="ARBA00022989"/>
    </source>
</evidence>
<evidence type="ECO:0000256" key="12">
    <source>
        <dbReference type="SAM" id="MobiDB-lite"/>
    </source>
</evidence>
<evidence type="ECO:0000256" key="8">
    <source>
        <dbReference type="ARBA" id="ARBA00023136"/>
    </source>
</evidence>
<dbReference type="EMBL" id="NCKV01000680">
    <property type="protein sequence ID" value="RWS30007.1"/>
    <property type="molecule type" value="Genomic_DNA"/>
</dbReference>
<evidence type="ECO:0000256" key="5">
    <source>
        <dbReference type="ARBA" id="ARBA00022729"/>
    </source>
</evidence>
<protein>
    <recommendedName>
        <fullName evidence="3">Translocon-associated protein subunit alpha</fullName>
    </recommendedName>
    <alternativeName>
        <fullName evidence="11">Signal sequence receptor subunit alpha</fullName>
    </alternativeName>
</protein>
<evidence type="ECO:0000256" key="13">
    <source>
        <dbReference type="SAM" id="Phobius"/>
    </source>
</evidence>
<evidence type="ECO:0000256" key="10">
    <source>
        <dbReference type="ARBA" id="ARBA00025854"/>
    </source>
</evidence>
<dbReference type="GO" id="GO:0005789">
    <property type="term" value="C:endoplasmic reticulum membrane"/>
    <property type="evidence" value="ECO:0007669"/>
    <property type="project" value="UniProtKB-SubCell"/>
</dbReference>
<keyword evidence="8 13" id="KW-0472">Membrane</keyword>
<comment type="similarity">
    <text evidence="2">Belongs to the TRAP-alpha family.</text>
</comment>
<comment type="subcellular location">
    <subcellularLocation>
        <location evidence="1">Endoplasmic reticulum membrane</location>
        <topology evidence="1">Single-pass type I membrane protein</topology>
    </subcellularLocation>
</comment>
<feature type="transmembrane region" description="Helical" evidence="13">
    <location>
        <begin position="205"/>
        <end position="227"/>
    </location>
</feature>
<evidence type="ECO:0000256" key="6">
    <source>
        <dbReference type="ARBA" id="ARBA00022824"/>
    </source>
</evidence>
<keyword evidence="6" id="KW-0256">Endoplasmic reticulum</keyword>
<dbReference type="VEuPathDB" id="VectorBase:LDEU002032"/>
<feature type="compositionally biased region" description="Acidic residues" evidence="12">
    <location>
        <begin position="25"/>
        <end position="43"/>
    </location>
</feature>
<keyword evidence="15" id="KW-1185">Reference proteome</keyword>
<dbReference type="Proteomes" id="UP000288716">
    <property type="component" value="Unassembled WGS sequence"/>
</dbReference>
<keyword evidence="7 13" id="KW-1133">Transmembrane helix</keyword>
<gene>
    <name evidence="14" type="ORF">B4U80_02994</name>
</gene>
<accession>A0A443SR64</accession>
<evidence type="ECO:0000256" key="4">
    <source>
        <dbReference type="ARBA" id="ARBA00022692"/>
    </source>
</evidence>
<feature type="region of interest" description="Disordered" evidence="12">
    <location>
        <begin position="25"/>
        <end position="50"/>
    </location>
</feature>
<evidence type="ECO:0000313" key="15">
    <source>
        <dbReference type="Proteomes" id="UP000288716"/>
    </source>
</evidence>
<evidence type="ECO:0000256" key="3">
    <source>
        <dbReference type="ARBA" id="ARBA00020280"/>
    </source>
</evidence>
<dbReference type="InterPro" id="IPR005595">
    <property type="entry name" value="TRAP_alpha"/>
</dbReference>